<dbReference type="Proteomes" id="UP000095287">
    <property type="component" value="Unplaced"/>
</dbReference>
<evidence type="ECO:0000313" key="3">
    <source>
        <dbReference type="WBParaSite" id="L893_g4580.t1"/>
    </source>
</evidence>
<name>A0A1I8ACQ5_9BILA</name>
<evidence type="ECO:0000313" key="2">
    <source>
        <dbReference type="Proteomes" id="UP000095287"/>
    </source>
</evidence>
<sequence>MLQHTFVPCDQQTPEIEADKSGKRSLAPPMVGQRPFGAMRKPCKKIRENIKKMRPTQNVIRDKRIRTQLPPDQIECDPRVSDHIAGPDHMRELWTPNVI</sequence>
<accession>A0A1I8ACQ5</accession>
<evidence type="ECO:0000256" key="1">
    <source>
        <dbReference type="SAM" id="MobiDB-lite"/>
    </source>
</evidence>
<reference evidence="3" key="1">
    <citation type="submission" date="2016-11" db="UniProtKB">
        <authorList>
            <consortium name="WormBaseParasite"/>
        </authorList>
    </citation>
    <scope>IDENTIFICATION</scope>
</reference>
<dbReference type="AlphaFoldDB" id="A0A1I8ACQ5"/>
<organism evidence="2 3">
    <name type="scientific">Steinernema glaseri</name>
    <dbReference type="NCBI Taxonomy" id="37863"/>
    <lineage>
        <taxon>Eukaryota</taxon>
        <taxon>Metazoa</taxon>
        <taxon>Ecdysozoa</taxon>
        <taxon>Nematoda</taxon>
        <taxon>Chromadorea</taxon>
        <taxon>Rhabditida</taxon>
        <taxon>Tylenchina</taxon>
        <taxon>Panagrolaimomorpha</taxon>
        <taxon>Strongyloidoidea</taxon>
        <taxon>Steinernematidae</taxon>
        <taxon>Steinernema</taxon>
    </lineage>
</organism>
<proteinExistence type="predicted"/>
<dbReference type="WBParaSite" id="L893_g4580.t1">
    <property type="protein sequence ID" value="L893_g4580.t1"/>
    <property type="gene ID" value="L893_g4580"/>
</dbReference>
<keyword evidence="2" id="KW-1185">Reference proteome</keyword>
<feature type="region of interest" description="Disordered" evidence="1">
    <location>
        <begin position="1"/>
        <end position="37"/>
    </location>
</feature>
<protein>
    <submittedName>
        <fullName evidence="3">Uncharacterized protein</fullName>
    </submittedName>
</protein>